<sequence length="218" mass="24472">MASKQYDDPYRHNCLVPYVDPNEAPEAIASRLRVHDFRRNIFLVLAHSPGLFPNVMGLIGGCFRGEIRTIPLLDWQLIVLRVATKVGAKYMYDVNLPVCELYEMDPAKIEAIGCSSEDVVNGEGPYTKRDRLILRIVDEQLATFTNTNETIEEALTVLSNAELVEVLIIIGAYCMLARILRGLKVDDDQPIRPANLMDALRASVTPDQKHSRFKGAFP</sequence>
<dbReference type="SUPFAM" id="SSF69118">
    <property type="entry name" value="AhpD-like"/>
    <property type="match status" value="1"/>
</dbReference>
<dbReference type="EMBL" id="JAWHQM010000027">
    <property type="protein sequence ID" value="KAK5632893.1"/>
    <property type="molecule type" value="Genomic_DNA"/>
</dbReference>
<protein>
    <recommendedName>
        <fullName evidence="3">Carboxymuconolactone decarboxylase-like domain-containing protein</fullName>
    </recommendedName>
</protein>
<dbReference type="Gene3D" id="1.20.1290.10">
    <property type="entry name" value="AhpD-like"/>
    <property type="match status" value="1"/>
</dbReference>
<comment type="caution">
    <text evidence="1">The sequence shown here is derived from an EMBL/GenBank/DDBJ whole genome shotgun (WGS) entry which is preliminary data.</text>
</comment>
<dbReference type="AlphaFoldDB" id="A0AAN7UNC1"/>
<dbReference type="PANTHER" id="PTHR34846:SF5">
    <property type="entry name" value="CARBOXYMUCONOLACTONE DECARBOXYLASE-LIKE DOMAIN-CONTAINING PROTEIN"/>
    <property type="match status" value="1"/>
</dbReference>
<dbReference type="Proteomes" id="UP001305414">
    <property type="component" value="Unassembled WGS sequence"/>
</dbReference>
<evidence type="ECO:0008006" key="3">
    <source>
        <dbReference type="Google" id="ProtNLM"/>
    </source>
</evidence>
<gene>
    <name evidence="1" type="ORF">RRF57_008607</name>
</gene>
<reference evidence="1 2" key="1">
    <citation type="submission" date="2023-10" db="EMBL/GenBank/DDBJ databases">
        <title>Draft genome sequence of Xylaria bambusicola isolate GMP-LS, the root and basal stem rot pathogen of sugarcane in Indonesia.</title>
        <authorList>
            <person name="Selvaraj P."/>
            <person name="Muralishankar V."/>
            <person name="Muruganantham S."/>
            <person name="Sp S."/>
            <person name="Haryani S."/>
            <person name="Lau K.J.X."/>
            <person name="Naqvi N.I."/>
        </authorList>
    </citation>
    <scope>NUCLEOTIDE SEQUENCE [LARGE SCALE GENOMIC DNA]</scope>
    <source>
        <strain evidence="1">GMP-LS</strain>
    </source>
</reference>
<proteinExistence type="predicted"/>
<evidence type="ECO:0000313" key="2">
    <source>
        <dbReference type="Proteomes" id="UP001305414"/>
    </source>
</evidence>
<organism evidence="1 2">
    <name type="scientific">Xylaria bambusicola</name>
    <dbReference type="NCBI Taxonomy" id="326684"/>
    <lineage>
        <taxon>Eukaryota</taxon>
        <taxon>Fungi</taxon>
        <taxon>Dikarya</taxon>
        <taxon>Ascomycota</taxon>
        <taxon>Pezizomycotina</taxon>
        <taxon>Sordariomycetes</taxon>
        <taxon>Xylariomycetidae</taxon>
        <taxon>Xylariales</taxon>
        <taxon>Xylariaceae</taxon>
        <taxon>Xylaria</taxon>
    </lineage>
</organism>
<dbReference type="PANTHER" id="PTHR34846">
    <property type="entry name" value="4-CARBOXYMUCONOLACTONE DECARBOXYLASE FAMILY PROTEIN (AFU_ORTHOLOGUE AFUA_6G11590)"/>
    <property type="match status" value="1"/>
</dbReference>
<evidence type="ECO:0000313" key="1">
    <source>
        <dbReference type="EMBL" id="KAK5632893.1"/>
    </source>
</evidence>
<name>A0AAN7UNC1_9PEZI</name>
<accession>A0AAN7UNC1</accession>
<dbReference type="InterPro" id="IPR029032">
    <property type="entry name" value="AhpD-like"/>
</dbReference>
<keyword evidence="2" id="KW-1185">Reference proteome</keyword>